<feature type="region of interest" description="Disordered" evidence="1">
    <location>
        <begin position="36"/>
        <end position="63"/>
    </location>
</feature>
<dbReference type="Proteomes" id="UP000249417">
    <property type="component" value="Unassembled WGS sequence"/>
</dbReference>
<dbReference type="EMBL" id="QFQB01000103">
    <property type="protein sequence ID" value="PZQ44232.1"/>
    <property type="molecule type" value="Genomic_DNA"/>
</dbReference>
<evidence type="ECO:0000313" key="2">
    <source>
        <dbReference type="EMBL" id="PZQ44232.1"/>
    </source>
</evidence>
<evidence type="ECO:0000313" key="3">
    <source>
        <dbReference type="Proteomes" id="UP000249417"/>
    </source>
</evidence>
<sequence length="90" mass="9608">MVICQRKKGPDVSAAIKNSLNNLSSSIVKLEKAIETKKATPASKSSSQNDLFSAPSQQGGTLNPANVRMLATRLDNAINQVEQILKEGRG</sequence>
<gene>
    <name evidence="2" type="ORF">DI551_10540</name>
</gene>
<protein>
    <submittedName>
        <fullName evidence="2">Uncharacterized protein</fullName>
    </submittedName>
</protein>
<comment type="caution">
    <text evidence="2">The sequence shown here is derived from an EMBL/GenBank/DDBJ whole genome shotgun (WGS) entry which is preliminary data.</text>
</comment>
<organism evidence="2 3">
    <name type="scientific">Micavibrio aeruginosavorus</name>
    <dbReference type="NCBI Taxonomy" id="349221"/>
    <lineage>
        <taxon>Bacteria</taxon>
        <taxon>Pseudomonadati</taxon>
        <taxon>Bdellovibrionota</taxon>
        <taxon>Bdellovibrionia</taxon>
        <taxon>Bdellovibrionales</taxon>
        <taxon>Pseudobdellovibrionaceae</taxon>
        <taxon>Micavibrio</taxon>
    </lineage>
</organism>
<dbReference type="AlphaFoldDB" id="A0A2W5MSL2"/>
<feature type="compositionally biased region" description="Polar residues" evidence="1">
    <location>
        <begin position="48"/>
        <end position="63"/>
    </location>
</feature>
<name>A0A2W5MSL2_9BACT</name>
<proteinExistence type="predicted"/>
<reference evidence="2 3" key="1">
    <citation type="submission" date="2017-08" db="EMBL/GenBank/DDBJ databases">
        <title>Infants hospitalized years apart are colonized by the same room-sourced microbial strains.</title>
        <authorList>
            <person name="Brooks B."/>
            <person name="Olm M.R."/>
            <person name="Firek B.A."/>
            <person name="Baker R."/>
            <person name="Thomas B.C."/>
            <person name="Morowitz M.J."/>
            <person name="Banfield J.F."/>
        </authorList>
    </citation>
    <scope>NUCLEOTIDE SEQUENCE [LARGE SCALE GENOMIC DNA]</scope>
    <source>
        <strain evidence="2">S2_005_002_R2_29</strain>
    </source>
</reference>
<evidence type="ECO:0000256" key="1">
    <source>
        <dbReference type="SAM" id="MobiDB-lite"/>
    </source>
</evidence>
<accession>A0A2W5MSL2</accession>